<reference evidence="4" key="1">
    <citation type="journal article" date="2019" name="Int. J. Syst. Evol. Microbiol.">
        <title>The Global Catalogue of Microorganisms (GCM) 10K type strain sequencing project: providing services to taxonomists for standard genome sequencing and annotation.</title>
        <authorList>
            <consortium name="The Broad Institute Genomics Platform"/>
            <consortium name="The Broad Institute Genome Sequencing Center for Infectious Disease"/>
            <person name="Wu L."/>
            <person name="Ma J."/>
        </authorList>
    </citation>
    <scope>NUCLEOTIDE SEQUENCE [LARGE SCALE GENOMIC DNA]</scope>
    <source>
        <strain evidence="4">KCTC 19812</strain>
    </source>
</reference>
<dbReference type="EMBL" id="JBHUIV010000010">
    <property type="protein sequence ID" value="MFD2200668.1"/>
    <property type="molecule type" value="Genomic_DNA"/>
</dbReference>
<name>A0ABW5B3H1_9BACT</name>
<dbReference type="Proteomes" id="UP001597414">
    <property type="component" value="Unassembled WGS sequence"/>
</dbReference>
<comment type="caution">
    <text evidence="3">The sequence shown here is derived from an EMBL/GenBank/DDBJ whole genome shotgun (WGS) entry which is preliminary data.</text>
</comment>
<keyword evidence="1" id="KW-0732">Signal</keyword>
<feature type="domain" description="DUF4097" evidence="2">
    <location>
        <begin position="175"/>
        <end position="313"/>
    </location>
</feature>
<proteinExistence type="predicted"/>
<protein>
    <submittedName>
        <fullName evidence="3">DUF4097 family beta strand repeat-containing protein</fullName>
    </submittedName>
</protein>
<feature type="chain" id="PRO_5045300669" evidence="1">
    <location>
        <begin position="24"/>
        <end position="315"/>
    </location>
</feature>
<organism evidence="3 4">
    <name type="scientific">Shivajiella indica</name>
    <dbReference type="NCBI Taxonomy" id="872115"/>
    <lineage>
        <taxon>Bacteria</taxon>
        <taxon>Pseudomonadati</taxon>
        <taxon>Bacteroidota</taxon>
        <taxon>Cytophagia</taxon>
        <taxon>Cytophagales</taxon>
        <taxon>Cyclobacteriaceae</taxon>
        <taxon>Shivajiella</taxon>
    </lineage>
</organism>
<accession>A0ABW5B3H1</accession>
<keyword evidence="4" id="KW-1185">Reference proteome</keyword>
<dbReference type="Pfam" id="PF13349">
    <property type="entry name" value="DUF4097"/>
    <property type="match status" value="1"/>
</dbReference>
<sequence>MKNKISALTFILGIGILAASCFAPEKTFTKEFEETFTGIKEIEIEGRFLEVSYEGKEGEEDVFLDAYLEAPESSELDIRYRKSGSKLKIEVVGDASISGWNFGKNLNGFISLTGPDHIKLNVVGHSGSIDVMNVIHKDINLQVNSGSIKASELEVDNIRLKASSGSIKGEGLYGKIYCEVNSGSLSLREVEGDIEAKGSSGNLKFEEIEGKVDAKINSGSIKLTNVEKIGELSASSGSIKAINSGLSESTSLTANSGSVNIQTNSDLGGFNYELSATSGSLKVGDHSSGKKLEIDNQSQHTIKGKVTSGSLKISN</sequence>
<feature type="signal peptide" evidence="1">
    <location>
        <begin position="1"/>
        <end position="23"/>
    </location>
</feature>
<gene>
    <name evidence="3" type="ORF">ACFSKV_03755</name>
</gene>
<evidence type="ECO:0000256" key="1">
    <source>
        <dbReference type="SAM" id="SignalP"/>
    </source>
</evidence>
<evidence type="ECO:0000259" key="2">
    <source>
        <dbReference type="Pfam" id="PF13349"/>
    </source>
</evidence>
<dbReference type="InterPro" id="IPR025164">
    <property type="entry name" value="Toastrack_DUF4097"/>
</dbReference>
<dbReference type="RefSeq" id="WP_380800495.1">
    <property type="nucleotide sequence ID" value="NZ_JBHUIV010000010.1"/>
</dbReference>
<evidence type="ECO:0000313" key="4">
    <source>
        <dbReference type="Proteomes" id="UP001597414"/>
    </source>
</evidence>
<evidence type="ECO:0000313" key="3">
    <source>
        <dbReference type="EMBL" id="MFD2200668.1"/>
    </source>
</evidence>
<dbReference type="PROSITE" id="PS51257">
    <property type="entry name" value="PROKAR_LIPOPROTEIN"/>
    <property type="match status" value="1"/>
</dbReference>